<dbReference type="AlphaFoldDB" id="A0A5P3MQF7"/>
<name>A0A5P3MQF7_NEIAN</name>
<evidence type="ECO:0000256" key="5">
    <source>
        <dbReference type="ARBA" id="ARBA00022989"/>
    </source>
</evidence>
<dbReference type="PANTHER" id="PTHR33452:SF4">
    <property type="entry name" value="BLL4328 PROTEIN"/>
    <property type="match status" value="1"/>
</dbReference>
<dbReference type="GO" id="GO:0005886">
    <property type="term" value="C:plasma membrane"/>
    <property type="evidence" value="ECO:0007669"/>
    <property type="project" value="UniProtKB-SubCell"/>
</dbReference>
<evidence type="ECO:0000313" key="8">
    <source>
        <dbReference type="EMBL" id="QEY23670.1"/>
    </source>
</evidence>
<feature type="transmembrane region" description="Helical" evidence="7">
    <location>
        <begin position="72"/>
        <end position="91"/>
    </location>
</feature>
<keyword evidence="5 7" id="KW-1133">Transmembrane helix</keyword>
<dbReference type="RefSeq" id="WP_123795064.1">
    <property type="nucleotide sequence ID" value="NZ_CP031699.1"/>
</dbReference>
<gene>
    <name evidence="8" type="ORF">D0T90_03430</name>
</gene>
<feature type="transmembrane region" description="Helical" evidence="7">
    <location>
        <begin position="43"/>
        <end position="65"/>
    </location>
</feature>
<keyword evidence="6 7" id="KW-0472">Membrane</keyword>
<organism evidence="8 9">
    <name type="scientific">Neisseria animalis</name>
    <dbReference type="NCBI Taxonomy" id="492"/>
    <lineage>
        <taxon>Bacteria</taxon>
        <taxon>Pseudomonadati</taxon>
        <taxon>Pseudomonadota</taxon>
        <taxon>Betaproteobacteria</taxon>
        <taxon>Neisseriales</taxon>
        <taxon>Neisseriaceae</taxon>
        <taxon>Neisseria</taxon>
    </lineage>
</organism>
<feature type="transmembrane region" description="Helical" evidence="7">
    <location>
        <begin position="103"/>
        <end position="124"/>
    </location>
</feature>
<evidence type="ECO:0000256" key="1">
    <source>
        <dbReference type="ARBA" id="ARBA00004651"/>
    </source>
</evidence>
<reference evidence="8 9" key="1">
    <citation type="submission" date="2018-08" db="EMBL/GenBank/DDBJ databases">
        <title>Neisseria animalis ATCC 49930 complete genome.</title>
        <authorList>
            <person name="Veseli I.A."/>
            <person name="Mascarenhas dos Santos A.C."/>
            <person name="Buttler R."/>
            <person name="Pombert J.-F."/>
        </authorList>
    </citation>
    <scope>NUCLEOTIDE SEQUENCE [LARGE SCALE GENOMIC DNA]</scope>
    <source>
        <strain evidence="8 9">ATCC 49930</strain>
    </source>
</reference>
<dbReference type="Proteomes" id="UP000325536">
    <property type="component" value="Chromosome"/>
</dbReference>
<evidence type="ECO:0000256" key="3">
    <source>
        <dbReference type="ARBA" id="ARBA00022475"/>
    </source>
</evidence>
<dbReference type="InterPro" id="IPR032808">
    <property type="entry name" value="DoxX"/>
</dbReference>
<dbReference type="InterPro" id="IPR051907">
    <property type="entry name" value="DoxX-like_oxidoreductase"/>
</dbReference>
<comment type="subcellular location">
    <subcellularLocation>
        <location evidence="1">Cell membrane</location>
        <topology evidence="1">Multi-pass membrane protein</topology>
    </subcellularLocation>
</comment>
<keyword evidence="3" id="KW-1003">Cell membrane</keyword>
<dbReference type="OrthoDB" id="346004at2"/>
<evidence type="ECO:0000256" key="2">
    <source>
        <dbReference type="ARBA" id="ARBA00006679"/>
    </source>
</evidence>
<accession>A0A5P3MQF7</accession>
<evidence type="ECO:0000256" key="6">
    <source>
        <dbReference type="ARBA" id="ARBA00023136"/>
    </source>
</evidence>
<proteinExistence type="inferred from homology"/>
<dbReference type="KEGG" id="naq:D0T90_03430"/>
<keyword evidence="9" id="KW-1185">Reference proteome</keyword>
<sequence length="131" mass="14047">MNFLNKFQPVLLSVLRVAAAYMFVQHGTAKLFGIPYVEMFDGLQLASMYGVAGILEVFGGLLLLLGLFTRPVAFILSGQMAAAYFIGHAATTPLVPFMNGGEAAALFSFIFLYIAAAGAGAWALDNKFNKQ</sequence>
<dbReference type="Pfam" id="PF07681">
    <property type="entry name" value="DoxX"/>
    <property type="match status" value="1"/>
</dbReference>
<comment type="similarity">
    <text evidence="2">Belongs to the DoxX family.</text>
</comment>
<dbReference type="EMBL" id="CP031699">
    <property type="protein sequence ID" value="QEY23670.1"/>
    <property type="molecule type" value="Genomic_DNA"/>
</dbReference>
<keyword evidence="4 7" id="KW-0812">Transmembrane</keyword>
<protein>
    <submittedName>
        <fullName evidence="8">DoxX family protein</fullName>
    </submittedName>
</protein>
<dbReference type="PANTHER" id="PTHR33452">
    <property type="entry name" value="OXIDOREDUCTASE CATD-RELATED"/>
    <property type="match status" value="1"/>
</dbReference>
<evidence type="ECO:0000256" key="4">
    <source>
        <dbReference type="ARBA" id="ARBA00022692"/>
    </source>
</evidence>
<evidence type="ECO:0000256" key="7">
    <source>
        <dbReference type="SAM" id="Phobius"/>
    </source>
</evidence>
<evidence type="ECO:0000313" key="9">
    <source>
        <dbReference type="Proteomes" id="UP000325536"/>
    </source>
</evidence>